<sequence length="287" mass="33797">MNLDIISDLNDLEQEILFTFKYWYDCDFEADITHPSYLLARDKIILRMQQNDFLKNPLRVTVLPQFSNDPSFKPNQIYDFFIKIDLLRSERSNLSSRTCKQRFSEILMGYVDTMGAYYYCYNIGLARKVSAIRAVKARYDKKLLPRREILYSVLREQCALNGCKWKSLNQAVTSIIPTLIKEFEKFDVDWVKALIKEKEEELGEVMSDGYKHRKVLSDKKARQVKELQKEIENLTSILNSKNPSAALKSFGYNMPYNNTDYMEETIIHELRKNHDLLKEILIPKNES</sequence>
<dbReference type="RefSeq" id="WP_009585781.1">
    <property type="nucleotide sequence ID" value="NZ_JAHWXT010000001.1"/>
</dbReference>
<accession>A0A8X8GHS0</accession>
<evidence type="ECO:0000313" key="2">
    <source>
        <dbReference type="Proteomes" id="UP000887320"/>
    </source>
</evidence>
<reference evidence="1" key="1">
    <citation type="submission" date="2021-07" db="EMBL/GenBank/DDBJ databases">
        <authorList>
            <person name="Fernandez M."/>
            <person name="Pereira P."/>
            <person name="Torres Tejerizo G.A."/>
            <person name="Gonzalez P."/>
            <person name="Agostini E."/>
        </authorList>
    </citation>
    <scope>NUCLEOTIDE SEQUENCE</scope>
    <source>
        <strain evidence="1">SFC 500-1A</strain>
    </source>
</reference>
<evidence type="ECO:0000313" key="1">
    <source>
        <dbReference type="EMBL" id="MCF0262918.1"/>
    </source>
</evidence>
<protein>
    <submittedName>
        <fullName evidence="1">Uncharacterized protein</fullName>
    </submittedName>
</protein>
<dbReference type="EMBL" id="JAHWXT010000001">
    <property type="protein sequence ID" value="MCF0262918.1"/>
    <property type="molecule type" value="Genomic_DNA"/>
</dbReference>
<comment type="caution">
    <text evidence="1">The sequence shown here is derived from an EMBL/GenBank/DDBJ whole genome shotgun (WGS) entry which is preliminary data.</text>
</comment>
<organism evidence="1 2">
    <name type="scientific">Acinetobacter guillouiae</name>
    <name type="common">Acinetobacter genomosp. 11</name>
    <dbReference type="NCBI Taxonomy" id="106649"/>
    <lineage>
        <taxon>Bacteria</taxon>
        <taxon>Pseudomonadati</taxon>
        <taxon>Pseudomonadota</taxon>
        <taxon>Gammaproteobacteria</taxon>
        <taxon>Moraxellales</taxon>
        <taxon>Moraxellaceae</taxon>
        <taxon>Acinetobacter</taxon>
    </lineage>
</organism>
<gene>
    <name evidence="1" type="ORF">KW868_00305</name>
</gene>
<dbReference type="AlphaFoldDB" id="A0A8X8GHS0"/>
<name>A0A8X8GHS0_ACIGI</name>
<dbReference type="Proteomes" id="UP000887320">
    <property type="component" value="Unassembled WGS sequence"/>
</dbReference>
<proteinExistence type="predicted"/>